<dbReference type="GO" id="GO:0016042">
    <property type="term" value="P:lipid catabolic process"/>
    <property type="evidence" value="ECO:0007669"/>
    <property type="project" value="UniProtKB-KW"/>
</dbReference>
<comment type="catalytic activity">
    <reaction evidence="1">
        <text>a 1,2-diacyl-sn-glycero-3-phosphocholine + H2O = a 1-acyl-sn-glycero-3-phosphocholine + a fatty acid + H(+)</text>
        <dbReference type="Rhea" id="RHEA:15801"/>
        <dbReference type="ChEBI" id="CHEBI:15377"/>
        <dbReference type="ChEBI" id="CHEBI:15378"/>
        <dbReference type="ChEBI" id="CHEBI:28868"/>
        <dbReference type="ChEBI" id="CHEBI:57643"/>
        <dbReference type="ChEBI" id="CHEBI:58168"/>
        <dbReference type="EC" id="3.1.1.4"/>
    </reaction>
</comment>
<dbReference type="InterPro" id="IPR033113">
    <property type="entry name" value="PLA2_histidine"/>
</dbReference>
<evidence type="ECO:0000313" key="16">
    <source>
        <dbReference type="EMBL" id="WOL18497.1"/>
    </source>
</evidence>
<dbReference type="Proteomes" id="UP001327560">
    <property type="component" value="Chromosome 9"/>
</dbReference>
<protein>
    <recommendedName>
        <fullName evidence="5">phospholipase A2</fullName>
        <ecNumber evidence="5">3.1.1.4</ecNumber>
    </recommendedName>
</protein>
<dbReference type="GO" id="GO:0005576">
    <property type="term" value="C:extracellular region"/>
    <property type="evidence" value="ECO:0007669"/>
    <property type="project" value="UniProtKB-SubCell"/>
</dbReference>
<keyword evidence="12" id="KW-0443">Lipid metabolism</keyword>
<evidence type="ECO:0000256" key="3">
    <source>
        <dbReference type="ARBA" id="ARBA00004613"/>
    </source>
</evidence>
<dbReference type="Gene3D" id="1.20.90.10">
    <property type="entry name" value="Phospholipase A2 domain"/>
    <property type="match status" value="1"/>
</dbReference>
<keyword evidence="6" id="KW-0964">Secreted</keyword>
<comment type="cofactor">
    <cofactor evidence="2">
        <name>Ca(2+)</name>
        <dbReference type="ChEBI" id="CHEBI:29108"/>
    </cofactor>
</comment>
<dbReference type="GO" id="GO:0050482">
    <property type="term" value="P:arachidonate secretion"/>
    <property type="evidence" value="ECO:0007669"/>
    <property type="project" value="InterPro"/>
</dbReference>
<keyword evidence="11" id="KW-0442">Lipid degradation</keyword>
<keyword evidence="7" id="KW-0479">Metal-binding</keyword>
<comment type="subcellular location">
    <subcellularLocation>
        <location evidence="3">Secreted</location>
    </subcellularLocation>
</comment>
<comment type="similarity">
    <text evidence="4">Belongs to the phospholipase A2 family.</text>
</comment>
<evidence type="ECO:0000256" key="15">
    <source>
        <dbReference type="SAM" id="SignalP"/>
    </source>
</evidence>
<evidence type="ECO:0000256" key="7">
    <source>
        <dbReference type="ARBA" id="ARBA00022723"/>
    </source>
</evidence>
<evidence type="ECO:0000256" key="12">
    <source>
        <dbReference type="ARBA" id="ARBA00023098"/>
    </source>
</evidence>
<dbReference type="CDD" id="cd04706">
    <property type="entry name" value="PLA2_plant"/>
    <property type="match status" value="1"/>
</dbReference>
<sequence>MEMNKRSVLVILFLLNPFLGVLLSSSPVKALNIGVQSANHVDVVSESKQQCSRKCESQHCHVPPFLKYGKYCGILYTGCPGEKPCDAIDACCLVHDSCVESKNNDYLSQECNANFLNCILKVKESGKASFKGSNCTVEEVVDVMTVVMEAALFAGGVLHNP</sequence>
<evidence type="ECO:0000256" key="8">
    <source>
        <dbReference type="ARBA" id="ARBA00022729"/>
    </source>
</evidence>
<accession>A0AAQ3L7K7</accession>
<evidence type="ECO:0000256" key="2">
    <source>
        <dbReference type="ARBA" id="ARBA00001913"/>
    </source>
</evidence>
<dbReference type="EMBL" id="CP136898">
    <property type="protein sequence ID" value="WOL18497.1"/>
    <property type="molecule type" value="Genomic_DNA"/>
</dbReference>
<evidence type="ECO:0000256" key="1">
    <source>
        <dbReference type="ARBA" id="ARBA00001604"/>
    </source>
</evidence>
<dbReference type="SUPFAM" id="SSF48619">
    <property type="entry name" value="Phospholipase A2, PLA2"/>
    <property type="match status" value="1"/>
</dbReference>
<keyword evidence="8 15" id="KW-0732">Signal</keyword>
<dbReference type="AlphaFoldDB" id="A0AAQ3L7K7"/>
<evidence type="ECO:0000256" key="10">
    <source>
        <dbReference type="ARBA" id="ARBA00022837"/>
    </source>
</evidence>
<dbReference type="PROSITE" id="PS00118">
    <property type="entry name" value="PA2_HIS"/>
    <property type="match status" value="1"/>
</dbReference>
<dbReference type="FunFam" id="1.20.90.10:FF:000005">
    <property type="entry name" value="Secretory phospholipase A2"/>
    <property type="match status" value="1"/>
</dbReference>
<evidence type="ECO:0000256" key="11">
    <source>
        <dbReference type="ARBA" id="ARBA00022963"/>
    </source>
</evidence>
<dbReference type="GO" id="GO:0004623">
    <property type="term" value="F:phospholipase A2 activity"/>
    <property type="evidence" value="ECO:0007669"/>
    <property type="project" value="UniProtKB-EC"/>
</dbReference>
<evidence type="ECO:0000256" key="4">
    <source>
        <dbReference type="ARBA" id="ARBA00007056"/>
    </source>
</evidence>
<keyword evidence="13" id="KW-1015">Disulfide bond</keyword>
<keyword evidence="17" id="KW-1185">Reference proteome</keyword>
<dbReference type="EC" id="3.1.1.4" evidence="5"/>
<evidence type="ECO:0000256" key="13">
    <source>
        <dbReference type="ARBA" id="ARBA00023157"/>
    </source>
</evidence>
<evidence type="ECO:0000256" key="9">
    <source>
        <dbReference type="ARBA" id="ARBA00022801"/>
    </source>
</evidence>
<name>A0AAQ3L7K7_9LILI</name>
<dbReference type="InterPro" id="IPR036444">
    <property type="entry name" value="PLipase_A2_dom_sf"/>
</dbReference>
<gene>
    <name evidence="16" type="ORF">Cni_G27294</name>
</gene>
<comment type="function">
    <text evidence="14">PA2 catalyzes the calcium-dependent hydrolysis of the 2-acyl groups in 3-sn-phosphoglycerides. Releases lysophospholipids (LPLs) and free fatty acids (FFAs) from membrane phospholipids in response to hormones and other external stimuli.</text>
</comment>
<reference evidence="16 17" key="1">
    <citation type="submission" date="2023-10" db="EMBL/GenBank/DDBJ databases">
        <title>Chromosome-scale genome assembly provides insights into flower coloration mechanisms of Canna indica.</title>
        <authorList>
            <person name="Li C."/>
        </authorList>
    </citation>
    <scope>NUCLEOTIDE SEQUENCE [LARGE SCALE GENOMIC DNA]</scope>
    <source>
        <tissue evidence="16">Flower</tissue>
    </source>
</reference>
<evidence type="ECO:0000256" key="14">
    <source>
        <dbReference type="ARBA" id="ARBA00059871"/>
    </source>
</evidence>
<feature type="chain" id="PRO_5043042063" description="phospholipase A2" evidence="15">
    <location>
        <begin position="31"/>
        <end position="161"/>
    </location>
</feature>
<dbReference type="GO" id="GO:0006644">
    <property type="term" value="P:phospholipid metabolic process"/>
    <property type="evidence" value="ECO:0007669"/>
    <property type="project" value="InterPro"/>
</dbReference>
<dbReference type="GO" id="GO:0046872">
    <property type="term" value="F:metal ion binding"/>
    <property type="evidence" value="ECO:0007669"/>
    <property type="project" value="UniProtKB-KW"/>
</dbReference>
<proteinExistence type="inferred from homology"/>
<evidence type="ECO:0000256" key="5">
    <source>
        <dbReference type="ARBA" id="ARBA00013278"/>
    </source>
</evidence>
<evidence type="ECO:0000313" key="17">
    <source>
        <dbReference type="Proteomes" id="UP001327560"/>
    </source>
</evidence>
<evidence type="ECO:0000256" key="6">
    <source>
        <dbReference type="ARBA" id="ARBA00022525"/>
    </source>
</evidence>
<keyword evidence="9" id="KW-0378">Hydrolase</keyword>
<organism evidence="16 17">
    <name type="scientific">Canna indica</name>
    <name type="common">Indian-shot</name>
    <dbReference type="NCBI Taxonomy" id="4628"/>
    <lineage>
        <taxon>Eukaryota</taxon>
        <taxon>Viridiplantae</taxon>
        <taxon>Streptophyta</taxon>
        <taxon>Embryophyta</taxon>
        <taxon>Tracheophyta</taxon>
        <taxon>Spermatophyta</taxon>
        <taxon>Magnoliopsida</taxon>
        <taxon>Liliopsida</taxon>
        <taxon>Zingiberales</taxon>
        <taxon>Cannaceae</taxon>
        <taxon>Canna</taxon>
    </lineage>
</organism>
<feature type="signal peptide" evidence="15">
    <location>
        <begin position="1"/>
        <end position="30"/>
    </location>
</feature>
<keyword evidence="10" id="KW-0106">Calcium</keyword>